<accession>A0A8J4TP85</accession>
<organism evidence="2 3">
    <name type="scientific">Clarias magur</name>
    <name type="common">Asian catfish</name>
    <name type="synonym">Macropteronotus magur</name>
    <dbReference type="NCBI Taxonomy" id="1594786"/>
    <lineage>
        <taxon>Eukaryota</taxon>
        <taxon>Metazoa</taxon>
        <taxon>Chordata</taxon>
        <taxon>Craniata</taxon>
        <taxon>Vertebrata</taxon>
        <taxon>Euteleostomi</taxon>
        <taxon>Actinopterygii</taxon>
        <taxon>Neopterygii</taxon>
        <taxon>Teleostei</taxon>
        <taxon>Ostariophysi</taxon>
        <taxon>Siluriformes</taxon>
        <taxon>Clariidae</taxon>
        <taxon>Clarias</taxon>
    </lineage>
</organism>
<feature type="non-terminal residue" evidence="2">
    <location>
        <position position="73"/>
    </location>
</feature>
<protein>
    <submittedName>
        <fullName evidence="2">Uncharacterized protein</fullName>
    </submittedName>
</protein>
<proteinExistence type="predicted"/>
<dbReference type="AlphaFoldDB" id="A0A8J4TP85"/>
<keyword evidence="3" id="KW-1185">Reference proteome</keyword>
<name>A0A8J4TP85_CLAMG</name>
<gene>
    <name evidence="2" type="ORF">DAT39_015717</name>
</gene>
<sequence length="73" mass="8239">MCAKRIQDSTTAATFGAQDGPRWRPRPTPTRAVFNFNKEQGRMLMWGRNGPPAQMFRGLCYLESTVNCFSPGQ</sequence>
<feature type="region of interest" description="Disordered" evidence="1">
    <location>
        <begin position="1"/>
        <end position="31"/>
    </location>
</feature>
<reference evidence="2" key="1">
    <citation type="submission" date="2020-07" db="EMBL/GenBank/DDBJ databases">
        <title>Clarias magur genome sequencing, assembly and annotation.</title>
        <authorList>
            <person name="Kushwaha B."/>
            <person name="Kumar R."/>
            <person name="Das P."/>
            <person name="Joshi C.G."/>
            <person name="Kumar D."/>
            <person name="Nagpure N.S."/>
            <person name="Pandey M."/>
            <person name="Agarwal S."/>
            <person name="Srivastava S."/>
            <person name="Singh M."/>
            <person name="Sahoo L."/>
            <person name="Jayasankar P."/>
            <person name="Meher P.K."/>
            <person name="Koringa P.G."/>
            <person name="Iquebal M.A."/>
            <person name="Das S.P."/>
            <person name="Bit A."/>
            <person name="Patnaik S."/>
            <person name="Patel N."/>
            <person name="Shah T.M."/>
            <person name="Hinsu A."/>
            <person name="Jena J.K."/>
        </authorList>
    </citation>
    <scope>NUCLEOTIDE SEQUENCE</scope>
    <source>
        <strain evidence="2">CIFAMagur01</strain>
        <tissue evidence="2">Testis</tissue>
    </source>
</reference>
<dbReference type="Proteomes" id="UP000727407">
    <property type="component" value="Unassembled WGS sequence"/>
</dbReference>
<dbReference type="EMBL" id="QNUK01000367">
    <property type="protein sequence ID" value="KAF5894574.1"/>
    <property type="molecule type" value="Genomic_DNA"/>
</dbReference>
<evidence type="ECO:0000256" key="1">
    <source>
        <dbReference type="SAM" id="MobiDB-lite"/>
    </source>
</evidence>
<evidence type="ECO:0000313" key="3">
    <source>
        <dbReference type="Proteomes" id="UP000727407"/>
    </source>
</evidence>
<evidence type="ECO:0000313" key="2">
    <source>
        <dbReference type="EMBL" id="KAF5894574.1"/>
    </source>
</evidence>
<comment type="caution">
    <text evidence="2">The sequence shown here is derived from an EMBL/GenBank/DDBJ whole genome shotgun (WGS) entry which is preliminary data.</text>
</comment>